<sequence>MTQSSCKLASDVLMPTSHHALSETSRADQGTNRWMSIFSRGPRHFPFFQSQVALGCFTKDPGILQEADFEDREEEGEKRRISLAWNQESLEKAKTYCIGSILGERKARKLVVLGIVDELVILEDQRHSEHMIERHSQSQYKAPRSRIHALETSRSRVFVKSKKVSHNPKVTYGYSQQYSKFKSWLKLQRHKAITEQGLRSSRILSIDGKGNPQQNINESFTSGSSPATVRATFSYGNLGLSSYSLGSFLIVIKFRFFCEPANAQQPLFPLPMRHLQVAFSIWKHLFNRAMTQLSLCGIRVEWATGTCSIGLGSVPRKK</sequence>
<evidence type="ECO:0000313" key="1">
    <source>
        <dbReference type="EMBL" id="KAK7361160.1"/>
    </source>
</evidence>
<dbReference type="EMBL" id="JAYMYQ010000001">
    <property type="protein sequence ID" value="KAK7361160.1"/>
    <property type="molecule type" value="Genomic_DNA"/>
</dbReference>
<keyword evidence="2" id="KW-1185">Reference proteome</keyword>
<reference evidence="1 2" key="1">
    <citation type="submission" date="2024-01" db="EMBL/GenBank/DDBJ databases">
        <title>The genomes of 5 underutilized Papilionoideae crops provide insights into root nodulation and disease resistanc.</title>
        <authorList>
            <person name="Jiang F."/>
        </authorList>
    </citation>
    <scope>NUCLEOTIDE SEQUENCE [LARGE SCALE GENOMIC DNA]</scope>
    <source>
        <strain evidence="1">LVBAO_FW01</strain>
        <tissue evidence="1">Leaves</tissue>
    </source>
</reference>
<name>A0AAN9R3M3_CANGL</name>
<accession>A0AAN9R3M3</accession>
<protein>
    <submittedName>
        <fullName evidence="1">Uncharacterized protein</fullName>
    </submittedName>
</protein>
<proteinExistence type="predicted"/>
<evidence type="ECO:0000313" key="2">
    <source>
        <dbReference type="Proteomes" id="UP001367508"/>
    </source>
</evidence>
<organism evidence="1 2">
    <name type="scientific">Canavalia gladiata</name>
    <name type="common">Sword bean</name>
    <name type="synonym">Dolichos gladiatus</name>
    <dbReference type="NCBI Taxonomy" id="3824"/>
    <lineage>
        <taxon>Eukaryota</taxon>
        <taxon>Viridiplantae</taxon>
        <taxon>Streptophyta</taxon>
        <taxon>Embryophyta</taxon>
        <taxon>Tracheophyta</taxon>
        <taxon>Spermatophyta</taxon>
        <taxon>Magnoliopsida</taxon>
        <taxon>eudicotyledons</taxon>
        <taxon>Gunneridae</taxon>
        <taxon>Pentapetalae</taxon>
        <taxon>rosids</taxon>
        <taxon>fabids</taxon>
        <taxon>Fabales</taxon>
        <taxon>Fabaceae</taxon>
        <taxon>Papilionoideae</taxon>
        <taxon>50 kb inversion clade</taxon>
        <taxon>NPAAA clade</taxon>
        <taxon>indigoferoid/millettioid clade</taxon>
        <taxon>Phaseoleae</taxon>
        <taxon>Canavalia</taxon>
    </lineage>
</organism>
<dbReference type="Proteomes" id="UP001367508">
    <property type="component" value="Unassembled WGS sequence"/>
</dbReference>
<comment type="caution">
    <text evidence="1">The sequence shown here is derived from an EMBL/GenBank/DDBJ whole genome shotgun (WGS) entry which is preliminary data.</text>
</comment>
<dbReference type="AlphaFoldDB" id="A0AAN9R3M3"/>
<gene>
    <name evidence="1" type="ORF">VNO77_03206</name>
</gene>